<organism evidence="2 3">
    <name type="scientific">Theileria equi strain WA</name>
    <dbReference type="NCBI Taxonomy" id="1537102"/>
    <lineage>
        <taxon>Eukaryota</taxon>
        <taxon>Sar</taxon>
        <taxon>Alveolata</taxon>
        <taxon>Apicomplexa</taxon>
        <taxon>Aconoidasida</taxon>
        <taxon>Piroplasmida</taxon>
        <taxon>Theileriidae</taxon>
        <taxon>Theileria</taxon>
    </lineage>
</organism>
<dbReference type="GeneID" id="15807719"/>
<reference evidence="2 3" key="1">
    <citation type="journal article" date="2012" name="BMC Genomics">
        <title>Comparative genomic analysis and phylogenetic position of Theileria equi.</title>
        <authorList>
            <person name="Kappmeyer L.S."/>
            <person name="Thiagarajan M."/>
            <person name="Herndon D.R."/>
            <person name="Ramsay J.D."/>
            <person name="Caler E."/>
            <person name="Djikeng A."/>
            <person name="Gillespie J.J."/>
            <person name="Lau A.O."/>
            <person name="Roalson E.H."/>
            <person name="Silva J.C."/>
            <person name="Silva M.G."/>
            <person name="Suarez C.E."/>
            <person name="Ueti M.W."/>
            <person name="Nene V.M."/>
            <person name="Mealey R.H."/>
            <person name="Knowles D.P."/>
            <person name="Brayton K.A."/>
        </authorList>
    </citation>
    <scope>NUCLEOTIDE SEQUENCE [LARGE SCALE GENOMIC DNA]</scope>
    <source>
        <strain evidence="2 3">WA</strain>
    </source>
</reference>
<dbReference type="Proteomes" id="UP000031512">
    <property type="component" value="Unassembled WGS sequence"/>
</dbReference>
<evidence type="ECO:0000313" key="2">
    <source>
        <dbReference type="EMBL" id="EKX74271.1"/>
    </source>
</evidence>
<dbReference type="EMBL" id="ACOU01000002">
    <property type="protein sequence ID" value="EKX74271.1"/>
    <property type="molecule type" value="Genomic_DNA"/>
</dbReference>
<dbReference type="Pfam" id="PF08373">
    <property type="entry name" value="RAP"/>
    <property type="match status" value="1"/>
</dbReference>
<dbReference type="OrthoDB" id="385235at2759"/>
<dbReference type="PROSITE" id="PS51286">
    <property type="entry name" value="RAP"/>
    <property type="match status" value="1"/>
</dbReference>
<name>L1LG08_THEEQ</name>
<dbReference type="SMART" id="SM00952">
    <property type="entry name" value="RAP"/>
    <property type="match status" value="1"/>
</dbReference>
<protein>
    <recommendedName>
        <fullName evidence="1">RAP domain-containing protein</fullName>
    </recommendedName>
</protein>
<comment type="caution">
    <text evidence="2">The sequence shown here is derived from an EMBL/GenBank/DDBJ whole genome shotgun (WGS) entry which is preliminary data.</text>
</comment>
<evidence type="ECO:0000313" key="3">
    <source>
        <dbReference type="Proteomes" id="UP000031512"/>
    </source>
</evidence>
<keyword evidence="3" id="KW-1185">Reference proteome</keyword>
<evidence type="ECO:0000259" key="1">
    <source>
        <dbReference type="PROSITE" id="PS51286"/>
    </source>
</evidence>
<dbReference type="AlphaFoldDB" id="L1LG08"/>
<dbReference type="RefSeq" id="XP_004833723.1">
    <property type="nucleotide sequence ID" value="XM_004833666.1"/>
</dbReference>
<accession>L1LG08</accession>
<gene>
    <name evidence="2" type="ORF">BEWA_043120</name>
</gene>
<sequence length="82" mass="9301">MTIIIKKPFLGPYSYYASSTQMTAIAKAEHMLLSLKGFNVFILPYYEWNSLKTEEDKMKYLSNFGKIAASSISAVPWSPNVQ</sequence>
<feature type="domain" description="RAP" evidence="1">
    <location>
        <begin position="3"/>
        <end position="63"/>
    </location>
</feature>
<proteinExistence type="predicted"/>
<dbReference type="KEGG" id="beq:BEWA_043120"/>
<dbReference type="VEuPathDB" id="PiroplasmaDB:BEWA_043120"/>
<dbReference type="InterPro" id="IPR013584">
    <property type="entry name" value="RAP"/>
</dbReference>